<evidence type="ECO:0000313" key="8">
    <source>
        <dbReference type="Proteomes" id="UP000617340"/>
    </source>
</evidence>
<dbReference type="Proteomes" id="UP000617340">
    <property type="component" value="Unassembled WGS sequence"/>
</dbReference>
<dbReference type="EMBL" id="JACSDZ010000001">
    <property type="protein sequence ID" value="KAF7418387.1"/>
    <property type="molecule type" value="Genomic_DNA"/>
</dbReference>
<dbReference type="InterPro" id="IPR042360">
    <property type="entry name" value="AIMP2"/>
</dbReference>
<evidence type="ECO:0000313" key="7">
    <source>
        <dbReference type="EMBL" id="KAF7418387.1"/>
    </source>
</evidence>
<dbReference type="AlphaFoldDB" id="A0A834NUR0"/>
<dbReference type="SUPFAM" id="SSF47616">
    <property type="entry name" value="GST C-terminal domain-like"/>
    <property type="match status" value="1"/>
</dbReference>
<sequence length="313" mass="35959">MRLTERSSETTMYTIKPIISLLDVSRRTNRIYEMKNIHGECGRGDHMGTGIKIVADVTEQNPLPEYALLEARQEKILAQLAELKKQVSTLCDLLKHTNHVMLPADYVRKENNILSGVHYELKSINVNLIVNVNPKKPPYSILALPKIWNDINIKLQSYVHSSVIGNVPQIYICDINPPKPNVINLFLIWKEVEDLEFVTGLYNYSLFGEVNFLRYISRVLNIDNFDNCLDPVQANVLDTVLDYCYCLQIEKSSKKQQLILQLITKKLGTNKWFGKNEPNIVDIAVWSVIKQISVQNLPSSLKKWINTCEKVFK</sequence>
<dbReference type="Pfam" id="PF18569">
    <property type="entry name" value="Thioredoxin_16"/>
    <property type="match status" value="1"/>
</dbReference>
<comment type="caution">
    <text evidence="7">The sequence shown here is derived from an EMBL/GenBank/DDBJ whole genome shotgun (WGS) entry which is preliminary data.</text>
</comment>
<dbReference type="GO" id="GO:0005829">
    <property type="term" value="C:cytosol"/>
    <property type="evidence" value="ECO:0007669"/>
    <property type="project" value="UniProtKB-SubCell"/>
</dbReference>
<evidence type="ECO:0000256" key="4">
    <source>
        <dbReference type="ARBA" id="ARBA00022917"/>
    </source>
</evidence>
<evidence type="ECO:0000256" key="2">
    <source>
        <dbReference type="ARBA" id="ARBA00004514"/>
    </source>
</evidence>
<accession>A0A834NUR0</accession>
<dbReference type="PANTHER" id="PTHR13438:SF2">
    <property type="entry name" value="AMINOACYL TRNA SYNTHASE COMPLEX-INTERACTING MULTIFUNCTIONAL PROTEIN 2"/>
    <property type="match status" value="1"/>
</dbReference>
<dbReference type="GO" id="GO:0005634">
    <property type="term" value="C:nucleus"/>
    <property type="evidence" value="ECO:0007669"/>
    <property type="project" value="UniProtKB-SubCell"/>
</dbReference>
<gene>
    <name evidence="7" type="ORF">HZH68_001040</name>
</gene>
<proteinExistence type="predicted"/>
<keyword evidence="3" id="KW-0963">Cytoplasm</keyword>
<evidence type="ECO:0000259" key="6">
    <source>
        <dbReference type="Pfam" id="PF18569"/>
    </source>
</evidence>
<comment type="subcellular location">
    <subcellularLocation>
        <location evidence="2">Cytoplasm</location>
        <location evidence="2">Cytosol</location>
    </subcellularLocation>
    <subcellularLocation>
        <location evidence="1">Nucleus</location>
    </subcellularLocation>
</comment>
<evidence type="ECO:0000256" key="5">
    <source>
        <dbReference type="ARBA" id="ARBA00023242"/>
    </source>
</evidence>
<dbReference type="Gene3D" id="1.20.1050.130">
    <property type="match status" value="1"/>
</dbReference>
<dbReference type="GO" id="GO:0017101">
    <property type="term" value="C:aminoacyl-tRNA synthetase multienzyme complex"/>
    <property type="evidence" value="ECO:0007669"/>
    <property type="project" value="InterPro"/>
</dbReference>
<keyword evidence="4" id="KW-0648">Protein biosynthesis</keyword>
<dbReference type="GO" id="GO:0006412">
    <property type="term" value="P:translation"/>
    <property type="evidence" value="ECO:0007669"/>
    <property type="project" value="UniProtKB-KW"/>
</dbReference>
<reference evidence="7" key="1">
    <citation type="journal article" date="2020" name="G3 (Bethesda)">
        <title>High-Quality Assemblies for Three Invasive Social Wasps from the &lt;i&gt;Vespula&lt;/i&gt; Genus.</title>
        <authorList>
            <person name="Harrop T.W.R."/>
            <person name="Guhlin J."/>
            <person name="McLaughlin G.M."/>
            <person name="Permina E."/>
            <person name="Stockwell P."/>
            <person name="Gilligan J."/>
            <person name="Le Lec M.F."/>
            <person name="Gruber M.A.M."/>
            <person name="Quinn O."/>
            <person name="Lovegrove M."/>
            <person name="Duncan E.J."/>
            <person name="Remnant E.J."/>
            <person name="Van Eeckhoven J."/>
            <person name="Graham B."/>
            <person name="Knapp R.A."/>
            <person name="Langford K.W."/>
            <person name="Kronenberg Z."/>
            <person name="Press M.O."/>
            <person name="Eacker S.M."/>
            <person name="Wilson-Rankin E.E."/>
            <person name="Purcell J."/>
            <person name="Lester P.J."/>
            <person name="Dearden P.K."/>
        </authorList>
    </citation>
    <scope>NUCLEOTIDE SEQUENCE</scope>
    <source>
        <strain evidence="7">Linc-1</strain>
    </source>
</reference>
<evidence type="ECO:0000256" key="1">
    <source>
        <dbReference type="ARBA" id="ARBA00004123"/>
    </source>
</evidence>
<dbReference type="InterPro" id="IPR041503">
    <property type="entry name" value="AIMP2_thioredoxin"/>
</dbReference>
<keyword evidence="5" id="KW-0539">Nucleus</keyword>
<organism evidence="7 8">
    <name type="scientific">Vespula germanica</name>
    <name type="common">German yellow jacket</name>
    <name type="synonym">Paravespula germanica</name>
    <dbReference type="NCBI Taxonomy" id="30212"/>
    <lineage>
        <taxon>Eukaryota</taxon>
        <taxon>Metazoa</taxon>
        <taxon>Ecdysozoa</taxon>
        <taxon>Arthropoda</taxon>
        <taxon>Hexapoda</taxon>
        <taxon>Insecta</taxon>
        <taxon>Pterygota</taxon>
        <taxon>Neoptera</taxon>
        <taxon>Endopterygota</taxon>
        <taxon>Hymenoptera</taxon>
        <taxon>Apocrita</taxon>
        <taxon>Aculeata</taxon>
        <taxon>Vespoidea</taxon>
        <taxon>Vespidae</taxon>
        <taxon>Vespinae</taxon>
        <taxon>Vespula</taxon>
    </lineage>
</organism>
<protein>
    <recommendedName>
        <fullName evidence="6">AIMP2 thioredoxin-like domain-containing protein</fullName>
    </recommendedName>
</protein>
<feature type="domain" description="AIMP2 thioredoxin-like" evidence="6">
    <location>
        <begin position="127"/>
        <end position="198"/>
    </location>
</feature>
<dbReference type="PANTHER" id="PTHR13438">
    <property type="entry name" value="AMINOACYL TRNA SYNTHASE COMPLEX-INTERACTING MULTIFUNCTIONAL PROTEIN"/>
    <property type="match status" value="1"/>
</dbReference>
<dbReference type="InterPro" id="IPR036282">
    <property type="entry name" value="Glutathione-S-Trfase_C_sf"/>
</dbReference>
<name>A0A834NUR0_VESGE</name>
<keyword evidence="8" id="KW-1185">Reference proteome</keyword>
<evidence type="ECO:0000256" key="3">
    <source>
        <dbReference type="ARBA" id="ARBA00022490"/>
    </source>
</evidence>